<evidence type="ECO:0000313" key="5">
    <source>
        <dbReference type="Proteomes" id="UP000011083"/>
    </source>
</evidence>
<evidence type="ECO:0000256" key="2">
    <source>
        <dbReference type="SAM" id="MobiDB-lite"/>
    </source>
</evidence>
<feature type="region of interest" description="Disordered" evidence="2">
    <location>
        <begin position="480"/>
        <end position="517"/>
    </location>
</feature>
<dbReference type="InterPro" id="IPR032675">
    <property type="entry name" value="LRR_dom_sf"/>
</dbReference>
<sequence>MKLPREAPTLTKLCIKSIALNINLWCQGVEEFHLERCRYLLTAFDEYTLPDHLALQILNALALRKKLTLSNFVMFLNSSLVQLDLHECGGYITDHFIRQVAKRAQRIRRLNLATCFKITNPAVLDLARRLRCLQSVDLTGCNKLQDSALEAIAENTGITSLRLGAVTKLGDSALLRVAARLAGLEELDLTHCPRITDRSATQLFDRCPQLKTLSLGGCWEVSDTSFSRIKLQVNLEHLDVAVSFIGNAGLQAIKGTCKKLKYLNLEGCANITDEAFLDDTPFGEHLETLNLAGCSNITARGIIGLFLDQISAPESLRTLHLPQTLTDGAFIFITNQLRHVVSLNIESCTELTEKAFKSYPLIALDEVRATPRRQRAADINKMSEDIDSGEIPGDLCFPLMPRLKKLNCKGCESLSDVALACLAGVGDEEKHEVALEELILEGCERVSDDGLHHLRQCANLRVLDLSKCLNVTHLGVEDLLQGKQPDNDDEQQPEPSNHTTKKKKNAKGKKVEEQPRLMVDEEGELPWVLVGAKAGQALAAQAAGQRRKRNKNRRKRKGGGAHHRTSITQLKIGGCTQISRIEWEEAKQHFPSVAIAWH</sequence>
<dbReference type="AlphaFoldDB" id="L8GQQ4"/>
<dbReference type="InterPro" id="IPR001611">
    <property type="entry name" value="Leu-rich_rpt"/>
</dbReference>
<dbReference type="GeneID" id="14915609"/>
<dbReference type="InterPro" id="IPR050648">
    <property type="entry name" value="F-box_LRR-repeat"/>
</dbReference>
<dbReference type="Proteomes" id="UP000011083">
    <property type="component" value="Unassembled WGS sequence"/>
</dbReference>
<evidence type="ECO:0000313" key="4">
    <source>
        <dbReference type="EMBL" id="ELR15325.1"/>
    </source>
</evidence>
<keyword evidence="1" id="KW-0833">Ubl conjugation pathway</keyword>
<dbReference type="Gene3D" id="3.80.10.10">
    <property type="entry name" value="Ribonuclease Inhibitor"/>
    <property type="match status" value="3"/>
</dbReference>
<reference evidence="4 5" key="1">
    <citation type="journal article" date="2013" name="Genome Biol.">
        <title>Genome of Acanthamoeba castellanii highlights extensive lateral gene transfer and early evolution of tyrosine kinase signaling.</title>
        <authorList>
            <person name="Clarke M."/>
            <person name="Lohan A.J."/>
            <person name="Liu B."/>
            <person name="Lagkouvardos I."/>
            <person name="Roy S."/>
            <person name="Zafar N."/>
            <person name="Bertelli C."/>
            <person name="Schilde C."/>
            <person name="Kianianmomeni A."/>
            <person name="Burglin T.R."/>
            <person name="Frech C."/>
            <person name="Turcotte B."/>
            <person name="Kopec K.O."/>
            <person name="Synnott J.M."/>
            <person name="Choo C."/>
            <person name="Paponov I."/>
            <person name="Finkler A."/>
            <person name="Soon Heng Tan C."/>
            <person name="Hutchins A.P."/>
            <person name="Weinmeier T."/>
            <person name="Rattei T."/>
            <person name="Chu J.S."/>
            <person name="Gimenez G."/>
            <person name="Irimia M."/>
            <person name="Rigden D.J."/>
            <person name="Fitzpatrick D.A."/>
            <person name="Lorenzo-Morales J."/>
            <person name="Bateman A."/>
            <person name="Chiu C.H."/>
            <person name="Tang P."/>
            <person name="Hegemann P."/>
            <person name="Fromm H."/>
            <person name="Raoult D."/>
            <person name="Greub G."/>
            <person name="Miranda-Saavedra D."/>
            <person name="Chen N."/>
            <person name="Nash P."/>
            <person name="Ginger M.L."/>
            <person name="Horn M."/>
            <person name="Schaap P."/>
            <person name="Caler L."/>
            <person name="Loftus B."/>
        </authorList>
    </citation>
    <scope>NUCLEOTIDE SEQUENCE [LARGE SCALE GENOMIC DNA]</scope>
    <source>
        <strain evidence="4 5">Neff</strain>
    </source>
</reference>
<name>L8GQQ4_ACACF</name>
<dbReference type="InterPro" id="IPR006553">
    <property type="entry name" value="Leu-rich_rpt_Cys-con_subtyp"/>
</dbReference>
<dbReference type="SUPFAM" id="SSF52047">
    <property type="entry name" value="RNI-like"/>
    <property type="match status" value="1"/>
</dbReference>
<dbReference type="VEuPathDB" id="AmoebaDB:ACA1_221060"/>
<dbReference type="KEGG" id="acan:ACA1_221060"/>
<proteinExistence type="predicted"/>
<dbReference type="PANTHER" id="PTHR13382">
    <property type="entry name" value="MITOCHONDRIAL ATP SYNTHASE COUPLING FACTOR B"/>
    <property type="match status" value="1"/>
</dbReference>
<protein>
    <submittedName>
        <fullName evidence="4">Leucine rich repeat domain containing protein</fullName>
    </submittedName>
</protein>
<dbReference type="InterPro" id="IPR057207">
    <property type="entry name" value="FBXL15_LRR"/>
</dbReference>
<organism evidence="4 5">
    <name type="scientific">Acanthamoeba castellanii (strain ATCC 30010 / Neff)</name>
    <dbReference type="NCBI Taxonomy" id="1257118"/>
    <lineage>
        <taxon>Eukaryota</taxon>
        <taxon>Amoebozoa</taxon>
        <taxon>Discosea</taxon>
        <taxon>Longamoebia</taxon>
        <taxon>Centramoebida</taxon>
        <taxon>Acanthamoebidae</taxon>
        <taxon>Acanthamoeba</taxon>
    </lineage>
</organism>
<dbReference type="EMBL" id="KB008036">
    <property type="protein sequence ID" value="ELR15325.1"/>
    <property type="molecule type" value="Genomic_DNA"/>
</dbReference>
<feature type="region of interest" description="Disordered" evidence="2">
    <location>
        <begin position="539"/>
        <end position="564"/>
    </location>
</feature>
<accession>L8GQQ4</accession>
<feature type="compositionally biased region" description="Basic residues" evidence="2">
    <location>
        <begin position="545"/>
        <end position="564"/>
    </location>
</feature>
<dbReference type="OrthoDB" id="423607at2759"/>
<dbReference type="STRING" id="1257118.L8GQQ4"/>
<dbReference type="GO" id="GO:0005737">
    <property type="term" value="C:cytoplasm"/>
    <property type="evidence" value="ECO:0007669"/>
    <property type="project" value="TreeGrafter"/>
</dbReference>
<dbReference type="PANTHER" id="PTHR13382:SF76">
    <property type="entry name" value="F-BOX AND LEUCINE-RICH REPEAT PROTEIN 14-RELATED"/>
    <property type="match status" value="1"/>
</dbReference>
<feature type="domain" description="F-box/LRR-repeat protein 15-like leucin rich repeat" evidence="3">
    <location>
        <begin position="91"/>
        <end position="204"/>
    </location>
</feature>
<feature type="compositionally biased region" description="Basic residues" evidence="2">
    <location>
        <begin position="499"/>
        <end position="508"/>
    </location>
</feature>
<dbReference type="RefSeq" id="XP_004337338.1">
    <property type="nucleotide sequence ID" value="XM_004337290.1"/>
</dbReference>
<gene>
    <name evidence="4" type="ORF">ACA1_221060</name>
</gene>
<evidence type="ECO:0000256" key="1">
    <source>
        <dbReference type="ARBA" id="ARBA00022786"/>
    </source>
</evidence>
<dbReference type="Pfam" id="PF25372">
    <property type="entry name" value="DUF7885"/>
    <property type="match status" value="1"/>
</dbReference>
<dbReference type="SMART" id="SM00367">
    <property type="entry name" value="LRR_CC"/>
    <property type="match status" value="10"/>
</dbReference>
<dbReference type="Pfam" id="PF13516">
    <property type="entry name" value="LRR_6"/>
    <property type="match status" value="2"/>
</dbReference>
<evidence type="ECO:0000259" key="3">
    <source>
        <dbReference type="Pfam" id="PF25372"/>
    </source>
</evidence>
<keyword evidence="5" id="KW-1185">Reference proteome</keyword>